<comment type="caution">
    <text evidence="1">The sequence shown here is derived from an EMBL/GenBank/DDBJ whole genome shotgun (WGS) entry which is preliminary data.</text>
</comment>
<gene>
    <name evidence="1" type="ORF">AAF712_015108</name>
</gene>
<evidence type="ECO:0000313" key="1">
    <source>
        <dbReference type="EMBL" id="KAL0058225.1"/>
    </source>
</evidence>
<accession>A0ABR2ZA51</accession>
<name>A0ABR2ZA51_9AGAR</name>
<organism evidence="1 2">
    <name type="scientific">Marasmius tenuissimus</name>
    <dbReference type="NCBI Taxonomy" id="585030"/>
    <lineage>
        <taxon>Eukaryota</taxon>
        <taxon>Fungi</taxon>
        <taxon>Dikarya</taxon>
        <taxon>Basidiomycota</taxon>
        <taxon>Agaricomycotina</taxon>
        <taxon>Agaricomycetes</taxon>
        <taxon>Agaricomycetidae</taxon>
        <taxon>Agaricales</taxon>
        <taxon>Marasmiineae</taxon>
        <taxon>Marasmiaceae</taxon>
        <taxon>Marasmius</taxon>
    </lineage>
</organism>
<evidence type="ECO:0000313" key="2">
    <source>
        <dbReference type="Proteomes" id="UP001437256"/>
    </source>
</evidence>
<sequence>MVSFLTEEDCQSFNCTATEVLDVIFAKESTPQALVTTMSIDEQVLSATLGLNRIYGGAVIYLDVCKGINPGVYCDVCVCLLFVIGKLGLTASVSSTKGLITMDEAEPSSQEAYTFSSLFNALASHILNTENPPHAIYHYNPQLFPDNTEHTRAFIVQGIQPKISKHDIHGLAIAQESVFCLG</sequence>
<reference evidence="1 2" key="1">
    <citation type="submission" date="2024-05" db="EMBL/GenBank/DDBJ databases">
        <title>A draft genome resource for the thread blight pathogen Marasmius tenuissimus strain MS-2.</title>
        <authorList>
            <person name="Yulfo-Soto G.E."/>
            <person name="Baruah I.K."/>
            <person name="Amoako-Attah I."/>
            <person name="Bukari Y."/>
            <person name="Meinhardt L.W."/>
            <person name="Bailey B.A."/>
            <person name="Cohen S.P."/>
        </authorList>
    </citation>
    <scope>NUCLEOTIDE SEQUENCE [LARGE SCALE GENOMIC DNA]</scope>
    <source>
        <strain evidence="1 2">MS-2</strain>
    </source>
</reference>
<dbReference type="EMBL" id="JBBXMP010000346">
    <property type="protein sequence ID" value="KAL0058225.1"/>
    <property type="molecule type" value="Genomic_DNA"/>
</dbReference>
<proteinExistence type="predicted"/>
<keyword evidence="2" id="KW-1185">Reference proteome</keyword>
<dbReference type="Proteomes" id="UP001437256">
    <property type="component" value="Unassembled WGS sequence"/>
</dbReference>
<protein>
    <submittedName>
        <fullName evidence="1">Uncharacterized protein</fullName>
    </submittedName>
</protein>